<evidence type="ECO:0000313" key="4">
    <source>
        <dbReference type="EMBL" id="MBM7084075.1"/>
    </source>
</evidence>
<name>A0ABS2JC18_9ACTN</name>
<accession>A0ABS2JC18</accession>
<proteinExistence type="predicted"/>
<sequence length="469" mass="52963">MTDLPPGWEWCTLGDLVTRIEAGKSFTCHPRPARHGEWGVLKVSAMTWGEFREQENKAVPEGREFDPRYEVRPGDILVSRANTEQYVGAPVLVRNCRPRLLLSDKSLRLIPSPEIDSAWLLRVLSSPSIRRQISTRASGQQDSMRNISQQALLSLELPVPPRAEQRRIVDDLGVHLSRLDKAADLLVKQSLRLRALKKRVLVDSVPFGDETGWRTVTVAEAGRVDLGRQRHPDWHTGDHMRPYLRVANVFEDRIDTTDVMEMDFPPAVFEKFKLVPGDVLLNEGQSPELLGRPALYRGVPEDVAFTNSLLRFRVGPDVDPEWALLVFRRHMHAGRFSREVRITTNIAHLSATRFKAVEFPIPPLTEQREIVARTADRLAGVERLIAEVEHAARKSDALRASLLAEAFAGRLVPQDPNDEPAAELLARIRAERSATIPKQRTRARRTPKELAAPPTRVTGDDYQQETLPL</sequence>
<dbReference type="InterPro" id="IPR044946">
    <property type="entry name" value="Restrct_endonuc_typeI_TRD_sf"/>
</dbReference>
<evidence type="ECO:0000256" key="2">
    <source>
        <dbReference type="ARBA" id="ARBA00023125"/>
    </source>
</evidence>
<keyword evidence="1" id="KW-0680">Restriction system</keyword>
<dbReference type="PANTHER" id="PTHR43140">
    <property type="entry name" value="TYPE-1 RESTRICTION ENZYME ECOKI SPECIFICITY PROTEIN"/>
    <property type="match status" value="1"/>
</dbReference>
<gene>
    <name evidence="4" type="ORF">JQN84_16280</name>
</gene>
<reference evidence="4 5" key="1">
    <citation type="submission" date="2021-02" db="EMBL/GenBank/DDBJ databases">
        <authorList>
            <person name="Lee D.-H."/>
        </authorList>
    </citation>
    <scope>NUCLEOTIDE SEQUENCE [LARGE SCALE GENOMIC DNA]</scope>
    <source>
        <strain evidence="4 5">MMS20-R2-29</strain>
    </source>
</reference>
<evidence type="ECO:0000313" key="5">
    <source>
        <dbReference type="Proteomes" id="UP000809587"/>
    </source>
</evidence>
<dbReference type="RefSeq" id="WP_204959214.1">
    <property type="nucleotide sequence ID" value="NZ_JAFEUO010000004.1"/>
</dbReference>
<evidence type="ECO:0008006" key="6">
    <source>
        <dbReference type="Google" id="ProtNLM"/>
    </source>
</evidence>
<dbReference type="SUPFAM" id="SSF116734">
    <property type="entry name" value="DNA methylase specificity domain"/>
    <property type="match status" value="2"/>
</dbReference>
<protein>
    <recommendedName>
        <fullName evidence="6">Type I restriction enzyme, S subunit</fullName>
    </recommendedName>
</protein>
<organism evidence="4 5">
    <name type="scientific">Micromonospora humidisoli</name>
    <dbReference type="NCBI Taxonomy" id="2807622"/>
    <lineage>
        <taxon>Bacteria</taxon>
        <taxon>Bacillati</taxon>
        <taxon>Actinomycetota</taxon>
        <taxon>Actinomycetes</taxon>
        <taxon>Micromonosporales</taxon>
        <taxon>Micromonosporaceae</taxon>
        <taxon>Micromonospora</taxon>
    </lineage>
</organism>
<dbReference type="Proteomes" id="UP000809587">
    <property type="component" value="Unassembled WGS sequence"/>
</dbReference>
<evidence type="ECO:0000256" key="1">
    <source>
        <dbReference type="ARBA" id="ARBA00022747"/>
    </source>
</evidence>
<dbReference type="InterPro" id="IPR051212">
    <property type="entry name" value="Type-I_RE_S_subunit"/>
</dbReference>
<evidence type="ECO:0000256" key="3">
    <source>
        <dbReference type="SAM" id="MobiDB-lite"/>
    </source>
</evidence>
<dbReference type="Gene3D" id="3.90.220.20">
    <property type="entry name" value="DNA methylase specificity domains"/>
    <property type="match status" value="2"/>
</dbReference>
<dbReference type="PANTHER" id="PTHR43140:SF1">
    <property type="entry name" value="TYPE I RESTRICTION ENZYME ECOKI SPECIFICITY SUBUNIT"/>
    <property type="match status" value="1"/>
</dbReference>
<dbReference type="EMBL" id="JAFEUO010000004">
    <property type="protein sequence ID" value="MBM7084075.1"/>
    <property type="molecule type" value="Genomic_DNA"/>
</dbReference>
<dbReference type="CDD" id="cd17253">
    <property type="entry name" value="RMtype1_S_Eco933I-TRD2-CR2_like"/>
    <property type="match status" value="1"/>
</dbReference>
<comment type="caution">
    <text evidence="4">The sequence shown here is derived from an EMBL/GenBank/DDBJ whole genome shotgun (WGS) entry which is preliminary data.</text>
</comment>
<dbReference type="CDD" id="cd17261">
    <property type="entry name" value="RMtype1_S_EcoKI-TRD2-CR2_like"/>
    <property type="match status" value="1"/>
</dbReference>
<keyword evidence="2" id="KW-0238">DNA-binding</keyword>
<feature type="region of interest" description="Disordered" evidence="3">
    <location>
        <begin position="429"/>
        <end position="469"/>
    </location>
</feature>
<keyword evidence="5" id="KW-1185">Reference proteome</keyword>